<dbReference type="InterPro" id="IPR018076">
    <property type="entry name" value="T2SS_GspF_dom"/>
</dbReference>
<dbReference type="InterPro" id="IPR042094">
    <property type="entry name" value="T2SS_GspF_sf"/>
</dbReference>
<keyword evidence="5 6" id="KW-0472">Membrane</keyword>
<evidence type="ECO:0000313" key="9">
    <source>
        <dbReference type="Proteomes" id="UP000184245"/>
    </source>
</evidence>
<evidence type="ECO:0000256" key="6">
    <source>
        <dbReference type="SAM" id="Phobius"/>
    </source>
</evidence>
<protein>
    <submittedName>
        <fullName evidence="8">Tight adherence protein B</fullName>
    </submittedName>
</protein>
<dbReference type="AlphaFoldDB" id="A0A1M4WI85"/>
<dbReference type="PANTHER" id="PTHR35007">
    <property type="entry name" value="INTEGRAL MEMBRANE PROTEIN-RELATED"/>
    <property type="match status" value="1"/>
</dbReference>
<dbReference type="EMBL" id="FQVI01000006">
    <property type="protein sequence ID" value="SHE80924.1"/>
    <property type="molecule type" value="Genomic_DNA"/>
</dbReference>
<feature type="transmembrane region" description="Helical" evidence="6">
    <location>
        <begin position="20"/>
        <end position="51"/>
    </location>
</feature>
<name>A0A1M4WI85_9CLOT</name>
<feature type="domain" description="Type II secretion system protein GspF" evidence="7">
    <location>
        <begin position="75"/>
        <end position="203"/>
    </location>
</feature>
<accession>A0A1M4WI85</accession>
<reference evidence="8 9" key="1">
    <citation type="submission" date="2016-11" db="EMBL/GenBank/DDBJ databases">
        <authorList>
            <person name="Jaros S."/>
            <person name="Januszkiewicz K."/>
            <person name="Wedrychowicz H."/>
        </authorList>
    </citation>
    <scope>NUCLEOTIDE SEQUENCE [LARGE SCALE GENOMIC DNA]</scope>
    <source>
        <strain evidence="8 9">DSM 17459</strain>
    </source>
</reference>
<feature type="transmembrane region" description="Helical" evidence="6">
    <location>
        <begin position="218"/>
        <end position="236"/>
    </location>
</feature>
<dbReference type="RefSeq" id="WP_072850702.1">
    <property type="nucleotide sequence ID" value="NZ_FQVI01000006.1"/>
</dbReference>
<evidence type="ECO:0000256" key="5">
    <source>
        <dbReference type="ARBA" id="ARBA00023136"/>
    </source>
</evidence>
<dbReference type="Gene3D" id="1.20.81.30">
    <property type="entry name" value="Type II secretion system (T2SS), domain F"/>
    <property type="match status" value="1"/>
</dbReference>
<dbReference type="Pfam" id="PF00482">
    <property type="entry name" value="T2SSF"/>
    <property type="match status" value="1"/>
</dbReference>
<keyword evidence="3 6" id="KW-0812">Transmembrane</keyword>
<dbReference type="PANTHER" id="PTHR35007:SF1">
    <property type="entry name" value="PILUS ASSEMBLY PROTEIN"/>
    <property type="match status" value="1"/>
</dbReference>
<evidence type="ECO:0000256" key="3">
    <source>
        <dbReference type="ARBA" id="ARBA00022692"/>
    </source>
</evidence>
<comment type="subcellular location">
    <subcellularLocation>
        <location evidence="1">Cell membrane</location>
        <topology evidence="1">Multi-pass membrane protein</topology>
    </subcellularLocation>
</comment>
<sequence>MRIQYDSYAYSRKELLKYTGISGFLCIAVNLLFYQSVWAFLLIFPITFYYLREKKKELIKARRQRLHYHFKDALGSLGAALRAGYSMENAIGEACGDMRRLYGAGDELTRELQYMQAQLRNQVPLEKLLADFGERSQVEDIYNFSQILSAAKRTGGNVTGALEKSARVLEGKIEIKKEIDAAIAARKLEQKIMSIMPAGIIVYMQATSPGFLDVLYRNPLGAGIMSGCLLTYLAAYHMGRKMVEIEI</sequence>
<evidence type="ECO:0000256" key="1">
    <source>
        <dbReference type="ARBA" id="ARBA00004651"/>
    </source>
</evidence>
<evidence type="ECO:0000259" key="7">
    <source>
        <dbReference type="Pfam" id="PF00482"/>
    </source>
</evidence>
<evidence type="ECO:0000313" key="8">
    <source>
        <dbReference type="EMBL" id="SHE80924.1"/>
    </source>
</evidence>
<keyword evidence="9" id="KW-1185">Reference proteome</keyword>
<proteinExistence type="predicted"/>
<evidence type="ECO:0000256" key="4">
    <source>
        <dbReference type="ARBA" id="ARBA00022989"/>
    </source>
</evidence>
<gene>
    <name evidence="8" type="ORF">SAMN02745158_01628</name>
</gene>
<dbReference type="GO" id="GO:0005886">
    <property type="term" value="C:plasma membrane"/>
    <property type="evidence" value="ECO:0007669"/>
    <property type="project" value="UniProtKB-SubCell"/>
</dbReference>
<keyword evidence="4 6" id="KW-1133">Transmembrane helix</keyword>
<dbReference type="Proteomes" id="UP000184245">
    <property type="component" value="Unassembled WGS sequence"/>
</dbReference>
<dbReference type="STRING" id="1122155.SAMN02745158_01628"/>
<evidence type="ECO:0000256" key="2">
    <source>
        <dbReference type="ARBA" id="ARBA00022475"/>
    </source>
</evidence>
<organism evidence="8 9">
    <name type="scientific">Lactonifactor longoviformis DSM 17459</name>
    <dbReference type="NCBI Taxonomy" id="1122155"/>
    <lineage>
        <taxon>Bacteria</taxon>
        <taxon>Bacillati</taxon>
        <taxon>Bacillota</taxon>
        <taxon>Clostridia</taxon>
        <taxon>Eubacteriales</taxon>
        <taxon>Clostridiaceae</taxon>
        <taxon>Lactonifactor</taxon>
    </lineage>
</organism>
<dbReference type="OrthoDB" id="9796142at2"/>
<keyword evidence="2" id="KW-1003">Cell membrane</keyword>